<dbReference type="Gene3D" id="3.30.160.60">
    <property type="entry name" value="Classic Zinc Finger"/>
    <property type="match status" value="1"/>
</dbReference>
<gene>
    <name evidence="3" type="ORF">K466DRAFT_180834</name>
</gene>
<protein>
    <recommendedName>
        <fullName evidence="2">C2H2-type domain-containing protein</fullName>
    </recommendedName>
</protein>
<dbReference type="GO" id="GO:0008270">
    <property type="term" value="F:zinc ion binding"/>
    <property type="evidence" value="ECO:0007669"/>
    <property type="project" value="UniProtKB-KW"/>
</dbReference>
<sequence length="123" mass="14189">MLEVPQVDAPGLLGPWRVPRPAKRRRFNAAPKANKRYHCPWCEEAMDRKSNLNVHIWEQHDPNFVPSQCPHCPKSYTRSNALKAHIRRNMRTFTHLMAPVLRAPPTEFVVIQGAVYVAFAHDV</sequence>
<dbReference type="Proteomes" id="UP000308197">
    <property type="component" value="Unassembled WGS sequence"/>
</dbReference>
<evidence type="ECO:0000259" key="2">
    <source>
        <dbReference type="PROSITE" id="PS50157"/>
    </source>
</evidence>
<reference evidence="3 4" key="1">
    <citation type="journal article" date="2019" name="Nat. Ecol. Evol.">
        <title>Megaphylogeny resolves global patterns of mushroom evolution.</title>
        <authorList>
            <person name="Varga T."/>
            <person name="Krizsan K."/>
            <person name="Foldi C."/>
            <person name="Dima B."/>
            <person name="Sanchez-Garcia M."/>
            <person name="Sanchez-Ramirez S."/>
            <person name="Szollosi G.J."/>
            <person name="Szarkandi J.G."/>
            <person name="Papp V."/>
            <person name="Albert L."/>
            <person name="Andreopoulos W."/>
            <person name="Angelini C."/>
            <person name="Antonin V."/>
            <person name="Barry K.W."/>
            <person name="Bougher N.L."/>
            <person name="Buchanan P."/>
            <person name="Buyck B."/>
            <person name="Bense V."/>
            <person name="Catcheside P."/>
            <person name="Chovatia M."/>
            <person name="Cooper J."/>
            <person name="Damon W."/>
            <person name="Desjardin D."/>
            <person name="Finy P."/>
            <person name="Geml J."/>
            <person name="Haridas S."/>
            <person name="Hughes K."/>
            <person name="Justo A."/>
            <person name="Karasinski D."/>
            <person name="Kautmanova I."/>
            <person name="Kiss B."/>
            <person name="Kocsube S."/>
            <person name="Kotiranta H."/>
            <person name="LaButti K.M."/>
            <person name="Lechner B.E."/>
            <person name="Liimatainen K."/>
            <person name="Lipzen A."/>
            <person name="Lukacs Z."/>
            <person name="Mihaltcheva S."/>
            <person name="Morgado L.N."/>
            <person name="Niskanen T."/>
            <person name="Noordeloos M.E."/>
            <person name="Ohm R.A."/>
            <person name="Ortiz-Santana B."/>
            <person name="Ovrebo C."/>
            <person name="Racz N."/>
            <person name="Riley R."/>
            <person name="Savchenko A."/>
            <person name="Shiryaev A."/>
            <person name="Soop K."/>
            <person name="Spirin V."/>
            <person name="Szebenyi C."/>
            <person name="Tomsovsky M."/>
            <person name="Tulloss R.E."/>
            <person name="Uehling J."/>
            <person name="Grigoriev I.V."/>
            <person name="Vagvolgyi C."/>
            <person name="Papp T."/>
            <person name="Martin F.M."/>
            <person name="Miettinen O."/>
            <person name="Hibbett D.S."/>
            <person name="Nagy L.G."/>
        </authorList>
    </citation>
    <scope>NUCLEOTIDE SEQUENCE [LARGE SCALE GENOMIC DNA]</scope>
    <source>
        <strain evidence="3 4">HHB13444</strain>
    </source>
</reference>
<keyword evidence="4" id="KW-1185">Reference proteome</keyword>
<dbReference type="Pfam" id="PF00096">
    <property type="entry name" value="zf-C2H2"/>
    <property type="match status" value="1"/>
</dbReference>
<dbReference type="AlphaFoldDB" id="A0A5C3P8Q8"/>
<proteinExistence type="predicted"/>
<dbReference type="PROSITE" id="PS00028">
    <property type="entry name" value="ZINC_FINGER_C2H2_1"/>
    <property type="match status" value="1"/>
</dbReference>
<dbReference type="SMART" id="SM00355">
    <property type="entry name" value="ZnF_C2H2"/>
    <property type="match status" value="2"/>
</dbReference>
<keyword evidence="1" id="KW-0863">Zinc-finger</keyword>
<dbReference type="EMBL" id="ML211241">
    <property type="protein sequence ID" value="TFK85662.1"/>
    <property type="molecule type" value="Genomic_DNA"/>
</dbReference>
<evidence type="ECO:0000256" key="1">
    <source>
        <dbReference type="PROSITE-ProRule" id="PRU00042"/>
    </source>
</evidence>
<keyword evidence="1" id="KW-0479">Metal-binding</keyword>
<dbReference type="SUPFAM" id="SSF57667">
    <property type="entry name" value="beta-beta-alpha zinc fingers"/>
    <property type="match status" value="1"/>
</dbReference>
<feature type="domain" description="C2H2-type" evidence="2">
    <location>
        <begin position="67"/>
        <end position="95"/>
    </location>
</feature>
<dbReference type="InterPro" id="IPR036236">
    <property type="entry name" value="Znf_C2H2_sf"/>
</dbReference>
<organism evidence="3 4">
    <name type="scientific">Polyporus arcularius HHB13444</name>
    <dbReference type="NCBI Taxonomy" id="1314778"/>
    <lineage>
        <taxon>Eukaryota</taxon>
        <taxon>Fungi</taxon>
        <taxon>Dikarya</taxon>
        <taxon>Basidiomycota</taxon>
        <taxon>Agaricomycotina</taxon>
        <taxon>Agaricomycetes</taxon>
        <taxon>Polyporales</taxon>
        <taxon>Polyporaceae</taxon>
        <taxon>Polyporus</taxon>
    </lineage>
</organism>
<dbReference type="PROSITE" id="PS50157">
    <property type="entry name" value="ZINC_FINGER_C2H2_2"/>
    <property type="match status" value="1"/>
</dbReference>
<evidence type="ECO:0000313" key="3">
    <source>
        <dbReference type="EMBL" id="TFK85662.1"/>
    </source>
</evidence>
<accession>A0A5C3P8Q8</accession>
<evidence type="ECO:0000313" key="4">
    <source>
        <dbReference type="Proteomes" id="UP000308197"/>
    </source>
</evidence>
<dbReference type="InterPro" id="IPR013087">
    <property type="entry name" value="Znf_C2H2_type"/>
</dbReference>
<keyword evidence="1" id="KW-0862">Zinc</keyword>
<dbReference type="STRING" id="1314778.A0A5C3P8Q8"/>
<name>A0A5C3P8Q8_9APHY</name>
<dbReference type="InParanoid" id="A0A5C3P8Q8"/>